<evidence type="ECO:0000313" key="1">
    <source>
        <dbReference type="EMBL" id="OCL96518.1"/>
    </source>
</evidence>
<dbReference type="EMBL" id="LCUJ01000014">
    <property type="protein sequence ID" value="OCL96518.1"/>
    <property type="molecule type" value="Genomic_DNA"/>
</dbReference>
<dbReference type="OrthoDB" id="5368654at2"/>
<dbReference type="Proteomes" id="UP000093281">
    <property type="component" value="Unassembled WGS sequence"/>
</dbReference>
<proteinExistence type="predicted"/>
<reference evidence="2" key="1">
    <citation type="submission" date="2015-05" db="EMBL/GenBank/DDBJ databases">
        <authorList>
            <person name="Rovetto F."/>
            <person name="Cocolin L."/>
            <person name="Illeghems K."/>
            <person name="Van Nieuwerburgh F."/>
            <person name="Houf K."/>
        </authorList>
    </citation>
    <scope>NUCLEOTIDE SEQUENCE [LARGE SCALE GENOMIC DNA]</scope>
    <source>
        <strain evidence="2">DU22</strain>
    </source>
</reference>
<name>A0A1C0B2N3_9BACT</name>
<organism evidence="1 2">
    <name type="scientific">Aliarcobacter thereius</name>
    <dbReference type="NCBI Taxonomy" id="544718"/>
    <lineage>
        <taxon>Bacteria</taxon>
        <taxon>Pseudomonadati</taxon>
        <taxon>Campylobacterota</taxon>
        <taxon>Epsilonproteobacteria</taxon>
        <taxon>Campylobacterales</taxon>
        <taxon>Arcobacteraceae</taxon>
        <taxon>Aliarcobacter</taxon>
    </lineage>
</organism>
<dbReference type="RefSeq" id="WP_066187777.1">
    <property type="nucleotide sequence ID" value="NZ_LCUJ01000014.1"/>
</dbReference>
<comment type="caution">
    <text evidence="1">The sequence shown here is derived from an EMBL/GenBank/DDBJ whole genome shotgun (WGS) entry which is preliminary data.</text>
</comment>
<gene>
    <name evidence="1" type="ORF">AAX29_02057</name>
</gene>
<dbReference type="PATRIC" id="fig|544718.51.peg.2026"/>
<sequence length="83" mass="9588">MQNELDKQKEQLYKYLTQKYKRTVINKVEMAFELGISNSTLDLYIAKGIGLPNYKKLGNARNSKVIFNLLDVADFLTQTIKTN</sequence>
<accession>A0A1C0B2N3</accession>
<dbReference type="AlphaFoldDB" id="A0A1C0B2N3"/>
<evidence type="ECO:0000313" key="2">
    <source>
        <dbReference type="Proteomes" id="UP000093281"/>
    </source>
</evidence>
<protein>
    <submittedName>
        <fullName evidence="1">Uncharacterized protein</fullName>
    </submittedName>
</protein>